<gene>
    <name evidence="2" type="ORF">M9Y10_024449</name>
</gene>
<protein>
    <submittedName>
        <fullName evidence="2">Uncharacterized protein</fullName>
    </submittedName>
</protein>
<name>A0ABR2HEA3_9EUKA</name>
<dbReference type="Proteomes" id="UP001470230">
    <property type="component" value="Unassembled WGS sequence"/>
</dbReference>
<feature type="compositionally biased region" description="Low complexity" evidence="1">
    <location>
        <begin position="27"/>
        <end position="47"/>
    </location>
</feature>
<accession>A0ABR2HEA3</accession>
<feature type="compositionally biased region" description="Polar residues" evidence="1">
    <location>
        <begin position="48"/>
        <end position="77"/>
    </location>
</feature>
<feature type="region of interest" description="Disordered" evidence="1">
    <location>
        <begin position="18"/>
        <end position="77"/>
    </location>
</feature>
<comment type="caution">
    <text evidence="2">The sequence shown here is derived from an EMBL/GenBank/DDBJ whole genome shotgun (WGS) entry which is preliminary data.</text>
</comment>
<dbReference type="EMBL" id="JAPFFF010000033">
    <property type="protein sequence ID" value="KAK8844238.1"/>
    <property type="molecule type" value="Genomic_DNA"/>
</dbReference>
<sequence length="77" mass="8938">MQKHKKLKRRYQTLQDDLYVDSEDISQTEPQKLPLQQEPQQEVQQPLATQESATQPKVTTRSVRSVKNGGRSQITFL</sequence>
<organism evidence="2 3">
    <name type="scientific">Tritrichomonas musculus</name>
    <dbReference type="NCBI Taxonomy" id="1915356"/>
    <lineage>
        <taxon>Eukaryota</taxon>
        <taxon>Metamonada</taxon>
        <taxon>Parabasalia</taxon>
        <taxon>Tritrichomonadida</taxon>
        <taxon>Tritrichomonadidae</taxon>
        <taxon>Tritrichomonas</taxon>
    </lineage>
</organism>
<proteinExistence type="predicted"/>
<reference evidence="2 3" key="1">
    <citation type="submission" date="2024-04" db="EMBL/GenBank/DDBJ databases">
        <title>Tritrichomonas musculus Genome.</title>
        <authorList>
            <person name="Alves-Ferreira E."/>
            <person name="Grigg M."/>
            <person name="Lorenzi H."/>
            <person name="Galac M."/>
        </authorList>
    </citation>
    <scope>NUCLEOTIDE SEQUENCE [LARGE SCALE GENOMIC DNA]</scope>
    <source>
        <strain evidence="2 3">EAF2021</strain>
    </source>
</reference>
<evidence type="ECO:0000256" key="1">
    <source>
        <dbReference type="SAM" id="MobiDB-lite"/>
    </source>
</evidence>
<keyword evidence="3" id="KW-1185">Reference proteome</keyword>
<evidence type="ECO:0000313" key="3">
    <source>
        <dbReference type="Proteomes" id="UP001470230"/>
    </source>
</evidence>
<evidence type="ECO:0000313" key="2">
    <source>
        <dbReference type="EMBL" id="KAK8844238.1"/>
    </source>
</evidence>